<dbReference type="InterPro" id="IPR007627">
    <property type="entry name" value="RNA_pol_sigma70_r2"/>
</dbReference>
<dbReference type="GO" id="GO:0006352">
    <property type="term" value="P:DNA-templated transcription initiation"/>
    <property type="evidence" value="ECO:0007669"/>
    <property type="project" value="InterPro"/>
</dbReference>
<sequence length="199" mass="22260">MTTTPDVSAPADRSAGAAPGPRRRAGWLRARQDERAAADREFTAFAESAAPRLRRTAFLMCRDWHLAQDLTQIALAKMYVSWRRIWRTANLEAYSRRVLMNAVFDQKRRRSDTEVVLAEVPERGPGAAAADPELRVTLVDALATLPVRDRAIVVLRYWEDHSVETVADLLGVSTAVVKTQSSRSLSRLRDLLGPDLVPR</sequence>
<keyword evidence="3" id="KW-0731">Sigma factor</keyword>
<evidence type="ECO:0000256" key="1">
    <source>
        <dbReference type="ARBA" id="ARBA00010641"/>
    </source>
</evidence>
<dbReference type="InterPro" id="IPR013324">
    <property type="entry name" value="RNA_pol_sigma_r3/r4-like"/>
</dbReference>
<dbReference type="SUPFAM" id="SSF88659">
    <property type="entry name" value="Sigma3 and sigma4 domains of RNA polymerase sigma factors"/>
    <property type="match status" value="1"/>
</dbReference>
<dbReference type="PANTHER" id="PTHR43133">
    <property type="entry name" value="RNA POLYMERASE ECF-TYPE SIGMA FACTO"/>
    <property type="match status" value="1"/>
</dbReference>
<dbReference type="PANTHER" id="PTHR43133:SF50">
    <property type="entry name" value="ECF RNA POLYMERASE SIGMA FACTOR SIGM"/>
    <property type="match status" value="1"/>
</dbReference>
<dbReference type="Gene3D" id="1.10.1740.10">
    <property type="match status" value="1"/>
</dbReference>
<dbReference type="EMBL" id="BOOY01000007">
    <property type="protein sequence ID" value="GIJ01938.1"/>
    <property type="molecule type" value="Genomic_DNA"/>
</dbReference>
<dbReference type="Pfam" id="PF08281">
    <property type="entry name" value="Sigma70_r4_2"/>
    <property type="match status" value="1"/>
</dbReference>
<reference evidence="9" key="1">
    <citation type="submission" date="2021-01" db="EMBL/GenBank/DDBJ databases">
        <title>Whole genome shotgun sequence of Spirilliplanes yamanashiensis NBRC 15828.</title>
        <authorList>
            <person name="Komaki H."/>
            <person name="Tamura T."/>
        </authorList>
    </citation>
    <scope>NUCLEOTIDE SEQUENCE</scope>
    <source>
        <strain evidence="9">NBRC 15828</strain>
    </source>
</reference>
<keyword evidence="2" id="KW-0805">Transcription regulation</keyword>
<dbReference type="SUPFAM" id="SSF88946">
    <property type="entry name" value="Sigma2 domain of RNA polymerase sigma factors"/>
    <property type="match status" value="1"/>
</dbReference>
<comment type="caution">
    <text evidence="9">The sequence shown here is derived from an EMBL/GenBank/DDBJ whole genome shotgun (WGS) entry which is preliminary data.</text>
</comment>
<accession>A0A8J3Y555</accession>
<dbReference type="InterPro" id="IPR036388">
    <property type="entry name" value="WH-like_DNA-bd_sf"/>
</dbReference>
<feature type="region of interest" description="Disordered" evidence="6">
    <location>
        <begin position="1"/>
        <end position="25"/>
    </location>
</feature>
<dbReference type="InterPro" id="IPR039425">
    <property type="entry name" value="RNA_pol_sigma-70-like"/>
</dbReference>
<dbReference type="InterPro" id="IPR014284">
    <property type="entry name" value="RNA_pol_sigma-70_dom"/>
</dbReference>
<feature type="domain" description="RNA polymerase sigma factor 70 region 4 type 2" evidence="8">
    <location>
        <begin position="138"/>
        <end position="188"/>
    </location>
</feature>
<dbReference type="Pfam" id="PF04542">
    <property type="entry name" value="Sigma70_r2"/>
    <property type="match status" value="1"/>
</dbReference>
<evidence type="ECO:0000256" key="4">
    <source>
        <dbReference type="ARBA" id="ARBA00023125"/>
    </source>
</evidence>
<evidence type="ECO:0000259" key="7">
    <source>
        <dbReference type="Pfam" id="PF04542"/>
    </source>
</evidence>
<evidence type="ECO:0000256" key="3">
    <source>
        <dbReference type="ARBA" id="ARBA00023082"/>
    </source>
</evidence>
<dbReference type="CDD" id="cd06171">
    <property type="entry name" value="Sigma70_r4"/>
    <property type="match status" value="1"/>
</dbReference>
<feature type="domain" description="RNA polymerase sigma-70 region 2" evidence="7">
    <location>
        <begin position="47"/>
        <end position="111"/>
    </location>
</feature>
<dbReference type="AlphaFoldDB" id="A0A8J3Y555"/>
<dbReference type="NCBIfam" id="TIGR02983">
    <property type="entry name" value="SigE-fam_strep"/>
    <property type="match status" value="1"/>
</dbReference>
<dbReference type="GO" id="GO:0003677">
    <property type="term" value="F:DNA binding"/>
    <property type="evidence" value="ECO:0007669"/>
    <property type="project" value="UniProtKB-KW"/>
</dbReference>
<dbReference type="InterPro" id="IPR014325">
    <property type="entry name" value="RNA_pol_sigma-E_actinobac"/>
</dbReference>
<evidence type="ECO:0000256" key="5">
    <source>
        <dbReference type="ARBA" id="ARBA00023163"/>
    </source>
</evidence>
<evidence type="ECO:0000256" key="2">
    <source>
        <dbReference type="ARBA" id="ARBA00023015"/>
    </source>
</evidence>
<protein>
    <submittedName>
        <fullName evidence="9">RNA polymerase sigma24 factor</fullName>
    </submittedName>
</protein>
<evidence type="ECO:0000313" key="9">
    <source>
        <dbReference type="EMBL" id="GIJ01938.1"/>
    </source>
</evidence>
<dbReference type="InterPro" id="IPR013249">
    <property type="entry name" value="RNA_pol_sigma70_r4_t2"/>
</dbReference>
<evidence type="ECO:0000256" key="6">
    <source>
        <dbReference type="SAM" id="MobiDB-lite"/>
    </source>
</evidence>
<evidence type="ECO:0000313" key="10">
    <source>
        <dbReference type="Proteomes" id="UP000652013"/>
    </source>
</evidence>
<dbReference type="NCBIfam" id="TIGR02937">
    <property type="entry name" value="sigma70-ECF"/>
    <property type="match status" value="1"/>
</dbReference>
<dbReference type="GO" id="GO:0016987">
    <property type="term" value="F:sigma factor activity"/>
    <property type="evidence" value="ECO:0007669"/>
    <property type="project" value="UniProtKB-KW"/>
</dbReference>
<evidence type="ECO:0000259" key="8">
    <source>
        <dbReference type="Pfam" id="PF08281"/>
    </source>
</evidence>
<keyword evidence="10" id="KW-1185">Reference proteome</keyword>
<feature type="compositionally biased region" description="Low complexity" evidence="6">
    <location>
        <begin position="9"/>
        <end position="20"/>
    </location>
</feature>
<dbReference type="Proteomes" id="UP000652013">
    <property type="component" value="Unassembled WGS sequence"/>
</dbReference>
<keyword evidence="4" id="KW-0238">DNA-binding</keyword>
<dbReference type="Gene3D" id="1.10.10.10">
    <property type="entry name" value="Winged helix-like DNA-binding domain superfamily/Winged helix DNA-binding domain"/>
    <property type="match status" value="1"/>
</dbReference>
<comment type="similarity">
    <text evidence="1">Belongs to the sigma-70 factor family. ECF subfamily.</text>
</comment>
<name>A0A8J3Y555_9ACTN</name>
<dbReference type="RefSeq" id="WP_239107162.1">
    <property type="nucleotide sequence ID" value="NZ_BAAAGJ010000005.1"/>
</dbReference>
<gene>
    <name evidence="9" type="ORF">Sya03_12900</name>
</gene>
<proteinExistence type="inferred from homology"/>
<keyword evidence="5" id="KW-0804">Transcription</keyword>
<organism evidence="9 10">
    <name type="scientific">Spirilliplanes yamanashiensis</name>
    <dbReference type="NCBI Taxonomy" id="42233"/>
    <lineage>
        <taxon>Bacteria</taxon>
        <taxon>Bacillati</taxon>
        <taxon>Actinomycetota</taxon>
        <taxon>Actinomycetes</taxon>
        <taxon>Micromonosporales</taxon>
        <taxon>Micromonosporaceae</taxon>
        <taxon>Spirilliplanes</taxon>
    </lineage>
</organism>
<dbReference type="InterPro" id="IPR013325">
    <property type="entry name" value="RNA_pol_sigma_r2"/>
</dbReference>